<keyword evidence="2" id="KW-1185">Reference proteome</keyword>
<protein>
    <submittedName>
        <fullName evidence="1">Uncharacterized protein</fullName>
    </submittedName>
</protein>
<dbReference type="EMBL" id="KN394316">
    <property type="protein sequence ID" value="KHG10635.1"/>
    <property type="molecule type" value="Genomic_DNA"/>
</dbReference>
<evidence type="ECO:0000313" key="1">
    <source>
        <dbReference type="EMBL" id="KHG10635.1"/>
    </source>
</evidence>
<gene>
    <name evidence="1" type="ORF">F383_15122</name>
</gene>
<sequence length="53" mass="6011">MVAFIISFNLIGLDLAKANKKAFEKVTKAKNFASSDLLRQPLWRPLVGDQCFR</sequence>
<dbReference type="AlphaFoldDB" id="A0A0B0NCQ0"/>
<reference evidence="2" key="1">
    <citation type="submission" date="2014-09" db="EMBL/GenBank/DDBJ databases">
        <authorList>
            <person name="Mudge J."/>
            <person name="Ramaraj T."/>
            <person name="Lindquist I.E."/>
            <person name="Bharti A.K."/>
            <person name="Sundararajan A."/>
            <person name="Cameron C.T."/>
            <person name="Woodward J.E."/>
            <person name="May G.D."/>
            <person name="Brubaker C."/>
            <person name="Broadhvest J."/>
            <person name="Wilkins T.A."/>
        </authorList>
    </citation>
    <scope>NUCLEOTIDE SEQUENCE</scope>
    <source>
        <strain evidence="2">cv. AKA8401</strain>
    </source>
</reference>
<dbReference type="Proteomes" id="UP000032142">
    <property type="component" value="Unassembled WGS sequence"/>
</dbReference>
<proteinExistence type="predicted"/>
<evidence type="ECO:0000313" key="2">
    <source>
        <dbReference type="Proteomes" id="UP000032142"/>
    </source>
</evidence>
<organism evidence="1 2">
    <name type="scientific">Gossypium arboreum</name>
    <name type="common">Tree cotton</name>
    <name type="synonym">Gossypium nanking</name>
    <dbReference type="NCBI Taxonomy" id="29729"/>
    <lineage>
        <taxon>Eukaryota</taxon>
        <taxon>Viridiplantae</taxon>
        <taxon>Streptophyta</taxon>
        <taxon>Embryophyta</taxon>
        <taxon>Tracheophyta</taxon>
        <taxon>Spermatophyta</taxon>
        <taxon>Magnoliopsida</taxon>
        <taxon>eudicotyledons</taxon>
        <taxon>Gunneridae</taxon>
        <taxon>Pentapetalae</taxon>
        <taxon>rosids</taxon>
        <taxon>malvids</taxon>
        <taxon>Malvales</taxon>
        <taxon>Malvaceae</taxon>
        <taxon>Malvoideae</taxon>
        <taxon>Gossypium</taxon>
    </lineage>
</organism>
<accession>A0A0B0NCQ0</accession>
<name>A0A0B0NCQ0_GOSAR</name>